<protein>
    <submittedName>
        <fullName evidence="2">Uncharacterized protein</fullName>
    </submittedName>
</protein>
<name>A0A7C6EEL2_UNCW3</name>
<evidence type="ECO:0000313" key="2">
    <source>
        <dbReference type="EMBL" id="HHS52862.1"/>
    </source>
</evidence>
<reference evidence="2" key="1">
    <citation type="journal article" date="2020" name="mSystems">
        <title>Genome- and Community-Level Interaction Insights into Carbon Utilization and Element Cycling Functions of Hydrothermarchaeota in Hydrothermal Sediment.</title>
        <authorList>
            <person name="Zhou Z."/>
            <person name="Liu Y."/>
            <person name="Xu W."/>
            <person name="Pan J."/>
            <person name="Luo Z.H."/>
            <person name="Li M."/>
        </authorList>
    </citation>
    <scope>NUCLEOTIDE SEQUENCE [LARGE SCALE GENOMIC DNA]</scope>
    <source>
        <strain evidence="2">SpSt-876</strain>
    </source>
</reference>
<evidence type="ECO:0000256" key="1">
    <source>
        <dbReference type="SAM" id="SignalP"/>
    </source>
</evidence>
<proteinExistence type="predicted"/>
<organism evidence="2">
    <name type="scientific">candidate division WOR-3 bacterium</name>
    <dbReference type="NCBI Taxonomy" id="2052148"/>
    <lineage>
        <taxon>Bacteria</taxon>
        <taxon>Bacteria division WOR-3</taxon>
    </lineage>
</organism>
<comment type="caution">
    <text evidence="2">The sequence shown here is derived from an EMBL/GenBank/DDBJ whole genome shotgun (WGS) entry which is preliminary data.</text>
</comment>
<feature type="signal peptide" evidence="1">
    <location>
        <begin position="1"/>
        <end position="21"/>
    </location>
</feature>
<sequence>MRKRVPIIFLCLICFLFTSCATVSIVAPTGKQVMLAAETEPTTLKTNKKVWYVLWGLVPITDNSTEDLIAKYNLQNVKVKTQYDIVDFLISYFLGFLTIHTKTVIVEGNTAK</sequence>
<keyword evidence="1" id="KW-0732">Signal</keyword>
<gene>
    <name evidence="2" type="ORF">ENW73_08420</name>
</gene>
<dbReference type="AlphaFoldDB" id="A0A7C6EEL2"/>
<dbReference type="PROSITE" id="PS51257">
    <property type="entry name" value="PROKAR_LIPOPROTEIN"/>
    <property type="match status" value="1"/>
</dbReference>
<feature type="chain" id="PRO_5028094942" evidence="1">
    <location>
        <begin position="22"/>
        <end position="112"/>
    </location>
</feature>
<dbReference type="EMBL" id="DTLI01000199">
    <property type="protein sequence ID" value="HHS52862.1"/>
    <property type="molecule type" value="Genomic_DNA"/>
</dbReference>
<accession>A0A7C6EEL2</accession>